<dbReference type="SUPFAM" id="SSF55729">
    <property type="entry name" value="Acyl-CoA N-acyltransferases (Nat)"/>
    <property type="match status" value="1"/>
</dbReference>
<keyword evidence="4" id="KW-0012">Acyltransferase</keyword>
<name>A0A366F371_9HYPH</name>
<dbReference type="AlphaFoldDB" id="A0A366F371"/>
<protein>
    <submittedName>
        <fullName evidence="7">Acetyltransferase (GNAT) family protein</fullName>
    </submittedName>
</protein>
<dbReference type="OrthoDB" id="9799147at2"/>
<gene>
    <name evidence="7" type="ORF">DFR50_12316</name>
</gene>
<dbReference type="Pfam" id="PF13508">
    <property type="entry name" value="Acetyltransf_7"/>
    <property type="match status" value="1"/>
</dbReference>
<keyword evidence="1" id="KW-0678">Repressor</keyword>
<accession>A0A366F371</accession>
<reference evidence="7 8" key="1">
    <citation type="submission" date="2018-06" db="EMBL/GenBank/DDBJ databases">
        <title>Genomic Encyclopedia of Type Strains, Phase IV (KMG-IV): sequencing the most valuable type-strain genomes for metagenomic binning, comparative biology and taxonomic classification.</title>
        <authorList>
            <person name="Goeker M."/>
        </authorList>
    </citation>
    <scope>NUCLEOTIDE SEQUENCE [LARGE SCALE GENOMIC DNA]</scope>
    <source>
        <strain evidence="7 8">DSM 24875</strain>
    </source>
</reference>
<dbReference type="Gene3D" id="3.40.630.30">
    <property type="match status" value="1"/>
</dbReference>
<evidence type="ECO:0000256" key="2">
    <source>
        <dbReference type="ARBA" id="ARBA00022649"/>
    </source>
</evidence>
<dbReference type="EMBL" id="QNRK01000023">
    <property type="protein sequence ID" value="RBP09047.1"/>
    <property type="molecule type" value="Genomic_DNA"/>
</dbReference>
<dbReference type="GO" id="GO:0016747">
    <property type="term" value="F:acyltransferase activity, transferring groups other than amino-acyl groups"/>
    <property type="evidence" value="ECO:0007669"/>
    <property type="project" value="InterPro"/>
</dbReference>
<evidence type="ECO:0000313" key="7">
    <source>
        <dbReference type="EMBL" id="RBP09047.1"/>
    </source>
</evidence>
<comment type="caution">
    <text evidence="7">The sequence shown here is derived from an EMBL/GenBank/DDBJ whole genome shotgun (WGS) entry which is preliminary data.</text>
</comment>
<dbReference type="PANTHER" id="PTHR36449:SF1">
    <property type="entry name" value="ACETYLTRANSFERASE"/>
    <property type="match status" value="1"/>
</dbReference>
<keyword evidence="8" id="KW-1185">Reference proteome</keyword>
<dbReference type="PANTHER" id="PTHR36449">
    <property type="entry name" value="ACETYLTRANSFERASE-RELATED"/>
    <property type="match status" value="1"/>
</dbReference>
<dbReference type="InterPro" id="IPR016181">
    <property type="entry name" value="Acyl_CoA_acyltransferase"/>
</dbReference>
<evidence type="ECO:0000256" key="3">
    <source>
        <dbReference type="ARBA" id="ARBA00022679"/>
    </source>
</evidence>
<keyword evidence="3 7" id="KW-0808">Transferase</keyword>
<evidence type="ECO:0000256" key="4">
    <source>
        <dbReference type="ARBA" id="ARBA00023315"/>
    </source>
</evidence>
<evidence type="ECO:0000313" key="8">
    <source>
        <dbReference type="Proteomes" id="UP000253529"/>
    </source>
</evidence>
<evidence type="ECO:0000256" key="1">
    <source>
        <dbReference type="ARBA" id="ARBA00022491"/>
    </source>
</evidence>
<comment type="catalytic activity">
    <reaction evidence="5">
        <text>glycyl-tRNA(Gly) + acetyl-CoA = N-acetylglycyl-tRNA(Gly) + CoA + H(+)</text>
        <dbReference type="Rhea" id="RHEA:81867"/>
        <dbReference type="Rhea" id="RHEA-COMP:9683"/>
        <dbReference type="Rhea" id="RHEA-COMP:19766"/>
        <dbReference type="ChEBI" id="CHEBI:15378"/>
        <dbReference type="ChEBI" id="CHEBI:57287"/>
        <dbReference type="ChEBI" id="CHEBI:57288"/>
        <dbReference type="ChEBI" id="CHEBI:78522"/>
        <dbReference type="ChEBI" id="CHEBI:232036"/>
    </reaction>
</comment>
<evidence type="ECO:0000259" key="6">
    <source>
        <dbReference type="PROSITE" id="PS51186"/>
    </source>
</evidence>
<evidence type="ECO:0000256" key="5">
    <source>
        <dbReference type="ARBA" id="ARBA00049880"/>
    </source>
</evidence>
<proteinExistence type="predicted"/>
<sequence length="177" mass="19495">MNGAARIEKLHRGHKVEAFRCGRPERDRFLIRHALQAQFANASQTYVAVREDDVIGYCTFVVGQVERAGAPQRIAKGMPRHPIPLLVLARLAAREDWQGRGVGAGLLRDALGRTDQAADIAGVRALAVHAKDDGAAAFYRHFDFEPSPTDPRHLFLLVKDIRAATERPLARTGRSGV</sequence>
<dbReference type="PROSITE" id="PS51186">
    <property type="entry name" value="GNAT"/>
    <property type="match status" value="1"/>
</dbReference>
<feature type="domain" description="N-acetyltransferase" evidence="6">
    <location>
        <begin position="5"/>
        <end position="162"/>
    </location>
</feature>
<dbReference type="RefSeq" id="WP_113890906.1">
    <property type="nucleotide sequence ID" value="NZ_QNRK01000023.1"/>
</dbReference>
<dbReference type="Proteomes" id="UP000253529">
    <property type="component" value="Unassembled WGS sequence"/>
</dbReference>
<keyword evidence="2" id="KW-1277">Toxin-antitoxin system</keyword>
<organism evidence="7 8">
    <name type="scientific">Roseiarcus fermentans</name>
    <dbReference type="NCBI Taxonomy" id="1473586"/>
    <lineage>
        <taxon>Bacteria</taxon>
        <taxon>Pseudomonadati</taxon>
        <taxon>Pseudomonadota</taxon>
        <taxon>Alphaproteobacteria</taxon>
        <taxon>Hyphomicrobiales</taxon>
        <taxon>Roseiarcaceae</taxon>
        <taxon>Roseiarcus</taxon>
    </lineage>
</organism>
<dbReference type="InterPro" id="IPR000182">
    <property type="entry name" value="GNAT_dom"/>
</dbReference>